<proteinExistence type="predicted"/>
<reference evidence="1" key="1">
    <citation type="journal article" date="2015" name="Nature">
        <title>Complex archaea that bridge the gap between prokaryotes and eukaryotes.</title>
        <authorList>
            <person name="Spang A."/>
            <person name="Saw J.H."/>
            <person name="Jorgensen S.L."/>
            <person name="Zaremba-Niedzwiedzka K."/>
            <person name="Martijn J."/>
            <person name="Lind A.E."/>
            <person name="van Eijk R."/>
            <person name="Schleper C."/>
            <person name="Guy L."/>
            <person name="Ettema T.J."/>
        </authorList>
    </citation>
    <scope>NUCLEOTIDE SEQUENCE</scope>
</reference>
<feature type="non-terminal residue" evidence="1">
    <location>
        <position position="503"/>
    </location>
</feature>
<name>A0A0F9DHE6_9ZZZZ</name>
<dbReference type="EMBL" id="LAZR01039372">
    <property type="protein sequence ID" value="KKL17161.1"/>
    <property type="molecule type" value="Genomic_DNA"/>
</dbReference>
<evidence type="ECO:0000313" key="1">
    <source>
        <dbReference type="EMBL" id="KKL17161.1"/>
    </source>
</evidence>
<gene>
    <name evidence="1" type="ORF">LCGC14_2488330</name>
</gene>
<organism evidence="1">
    <name type="scientific">marine sediment metagenome</name>
    <dbReference type="NCBI Taxonomy" id="412755"/>
    <lineage>
        <taxon>unclassified sequences</taxon>
        <taxon>metagenomes</taxon>
        <taxon>ecological metagenomes</taxon>
    </lineage>
</organism>
<accession>A0A0F9DHE6</accession>
<sequence>LIDPGAFRLNAASAEELEVIGGVLSELGERKQRSDDSLSINSASEARDLAKLQLDNIIKLEPDPDKWAEQWSKVKVDLAVGRSKLRFSSQAKENDDIEQRAFEDEQDERLFIANVTRTVENDIFVSGKNLISKIGNDDGTPIAAADIDEQIKLYQKALERKFTKEVAEIQMEETLKKAQDLQIENAKKDLMNRAAVRPGLMKSAIEVELKQRNKGKKGLDEFALLSNTDLEVIKDYANSIGEKSVSDSVIAANTALEESYTKIIGGDTDIGTMIAEIQASPGISEDDSTKTTDKIVTFFSKWNSAKVADESNEDVYDELTLASESVERGALSPAAFEELYVDKKHLLTREDQRAIRSKDIVATRTMQNRAFSDAMSATLPTFVEVSESQLGAILLARQNAEIIRDLERVNFFNIAIKKNQAQRWNFGRFRKELRSQIDQNPEWSQKQIFTAQEVLTEQLDIPAGELLKQFDTQNPRRAIMKTPPDIRFKDIWPDLSIDDKALI</sequence>
<comment type="caution">
    <text evidence="1">The sequence shown here is derived from an EMBL/GenBank/DDBJ whole genome shotgun (WGS) entry which is preliminary data.</text>
</comment>
<feature type="non-terminal residue" evidence="1">
    <location>
        <position position="1"/>
    </location>
</feature>
<protein>
    <submittedName>
        <fullName evidence="1">Uncharacterized protein</fullName>
    </submittedName>
</protein>
<dbReference type="AlphaFoldDB" id="A0A0F9DHE6"/>